<feature type="compositionally biased region" description="Polar residues" evidence="1">
    <location>
        <begin position="56"/>
        <end position="67"/>
    </location>
</feature>
<evidence type="ECO:0000256" key="1">
    <source>
        <dbReference type="SAM" id="MobiDB-lite"/>
    </source>
</evidence>
<feature type="region of interest" description="Disordered" evidence="1">
    <location>
        <begin position="428"/>
        <end position="449"/>
    </location>
</feature>
<name>A0A9P4WX66_9PLEO</name>
<feature type="compositionally biased region" description="Low complexity" evidence="1">
    <location>
        <begin position="339"/>
        <end position="349"/>
    </location>
</feature>
<feature type="region of interest" description="Disordered" evidence="1">
    <location>
        <begin position="96"/>
        <end position="314"/>
    </location>
</feature>
<keyword evidence="2" id="KW-0472">Membrane</keyword>
<keyword evidence="2" id="KW-0812">Transmembrane</keyword>
<dbReference type="EMBL" id="SWKV01000008">
    <property type="protein sequence ID" value="KAF3044624.1"/>
    <property type="molecule type" value="Genomic_DNA"/>
</dbReference>
<dbReference type="AlphaFoldDB" id="A0A9P4WX66"/>
<feature type="compositionally biased region" description="Pro residues" evidence="1">
    <location>
        <begin position="185"/>
        <end position="211"/>
    </location>
</feature>
<feature type="transmembrane region" description="Helical" evidence="2">
    <location>
        <begin position="402"/>
        <end position="424"/>
    </location>
</feature>
<comment type="caution">
    <text evidence="3">The sequence shown here is derived from an EMBL/GenBank/DDBJ whole genome shotgun (WGS) entry which is preliminary data.</text>
</comment>
<accession>A0A9P4WX66</accession>
<reference evidence="3" key="1">
    <citation type="submission" date="2019-04" db="EMBL/GenBank/DDBJ databases">
        <title>Sequencing of skin fungus with MAO and IRED activity.</title>
        <authorList>
            <person name="Marsaioli A.J."/>
            <person name="Bonatto J.M.C."/>
            <person name="Reis Junior O."/>
        </authorList>
    </citation>
    <scope>NUCLEOTIDE SEQUENCE</scope>
    <source>
        <strain evidence="3">28M1</strain>
    </source>
</reference>
<feature type="compositionally biased region" description="Pro residues" evidence="1">
    <location>
        <begin position="229"/>
        <end position="280"/>
    </location>
</feature>
<sequence>MLASRTLNFPVQVLDRPLIQERNTDTSSGPDEKGREGLVGGDRRPGRQSEDMIKNINVNSTSNSSAQERTRPTPATFPAPKQLPSSLATYAVAVQATSSATSRPEGGARVEIGSLPGQNQIKPSLDDAKIDAPALPGVNQDTSNMGDAPKPVMPAADGNDLPPPPGPPAMTVDKPLLGQNQAMPPAAPGPPAPGGPPGPPGSLGGPQPPGTPGRSPLSPGPSTQASPGLPAPPPPSAPSGPPGPPGLSRPPMAAPPPPGPPPPAAAAPPPPGPPPPPAPPAMTSTPISLSTASTSTTTTTSSTTTSKQILTSVSSTSRFLSPVTSFVTLTRSEQGKGNSPPTLAPPSIASATTTATPQAIAVGQSLTALVSSTSAIVAASSTSTALASTQVGSGLHPTMRTLLIVFVILGVLSLIVAIIAFMMIRSHRRRSSNQQSPRDQAASDVPSDRIGVTTHITADPHDNPFLTASEKAIIDTASTDGASEKNSSRFSDAVTSFVEKSRSLTYKISP</sequence>
<organism evidence="3 4">
    <name type="scientific">Didymella heteroderae</name>
    <dbReference type="NCBI Taxonomy" id="1769908"/>
    <lineage>
        <taxon>Eukaryota</taxon>
        <taxon>Fungi</taxon>
        <taxon>Dikarya</taxon>
        <taxon>Ascomycota</taxon>
        <taxon>Pezizomycotina</taxon>
        <taxon>Dothideomycetes</taxon>
        <taxon>Pleosporomycetidae</taxon>
        <taxon>Pleosporales</taxon>
        <taxon>Pleosporineae</taxon>
        <taxon>Didymellaceae</taxon>
        <taxon>Didymella</taxon>
    </lineage>
</organism>
<gene>
    <name evidence="3" type="ORF">E8E12_005382</name>
</gene>
<dbReference type="Proteomes" id="UP000758155">
    <property type="component" value="Unassembled WGS sequence"/>
</dbReference>
<feature type="compositionally biased region" description="Low complexity" evidence="1">
    <location>
        <begin position="281"/>
        <end position="306"/>
    </location>
</feature>
<feature type="region of interest" description="Disordered" evidence="1">
    <location>
        <begin position="330"/>
        <end position="349"/>
    </location>
</feature>
<keyword evidence="4" id="KW-1185">Reference proteome</keyword>
<dbReference type="OrthoDB" id="3798900at2759"/>
<keyword evidence="2" id="KW-1133">Transmembrane helix</keyword>
<feature type="compositionally biased region" description="Basic and acidic residues" evidence="1">
    <location>
        <begin position="18"/>
        <end position="53"/>
    </location>
</feature>
<protein>
    <submittedName>
        <fullName evidence="3">Uncharacterized protein</fullName>
    </submittedName>
</protein>
<proteinExistence type="predicted"/>
<evidence type="ECO:0000256" key="2">
    <source>
        <dbReference type="SAM" id="Phobius"/>
    </source>
</evidence>
<feature type="region of interest" description="Disordered" evidence="1">
    <location>
        <begin position="1"/>
        <end position="84"/>
    </location>
</feature>
<evidence type="ECO:0000313" key="3">
    <source>
        <dbReference type="EMBL" id="KAF3044624.1"/>
    </source>
</evidence>
<evidence type="ECO:0000313" key="4">
    <source>
        <dbReference type="Proteomes" id="UP000758155"/>
    </source>
</evidence>